<evidence type="ECO:0000256" key="2">
    <source>
        <dbReference type="ARBA" id="ARBA00006164"/>
    </source>
</evidence>
<keyword evidence="3 7" id="KW-0507">mRNA processing</keyword>
<dbReference type="GO" id="GO:0005681">
    <property type="term" value="C:spliceosomal complex"/>
    <property type="evidence" value="ECO:0007669"/>
    <property type="project" value="UniProtKB-KW"/>
</dbReference>
<evidence type="ECO:0000256" key="1">
    <source>
        <dbReference type="ARBA" id="ARBA00004123"/>
    </source>
</evidence>
<dbReference type="STRING" id="1555241.A0A4P9XDM8"/>
<dbReference type="Proteomes" id="UP000274922">
    <property type="component" value="Unassembled WGS sequence"/>
</dbReference>
<feature type="non-terminal residue" evidence="8">
    <location>
        <position position="175"/>
    </location>
</feature>
<reference evidence="9" key="1">
    <citation type="journal article" date="2018" name="Nat. Microbiol.">
        <title>Leveraging single-cell genomics to expand the fungal tree of life.</title>
        <authorList>
            <person name="Ahrendt S.R."/>
            <person name="Quandt C.A."/>
            <person name="Ciobanu D."/>
            <person name="Clum A."/>
            <person name="Salamov A."/>
            <person name="Andreopoulos B."/>
            <person name="Cheng J.F."/>
            <person name="Woyke T."/>
            <person name="Pelin A."/>
            <person name="Henrissat B."/>
            <person name="Reynolds N.K."/>
            <person name="Benny G.L."/>
            <person name="Smith M.E."/>
            <person name="James T.Y."/>
            <person name="Grigoriev I.V."/>
        </authorList>
    </citation>
    <scope>NUCLEOTIDE SEQUENCE [LARGE SCALE GENOMIC DNA]</scope>
    <source>
        <strain evidence="9">ATCC 52028</strain>
    </source>
</reference>
<dbReference type="EMBL" id="ML014120">
    <property type="protein sequence ID" value="RKP03627.1"/>
    <property type="molecule type" value="Genomic_DNA"/>
</dbReference>
<proteinExistence type="inferred from homology"/>
<accession>A0A4P9XDM8</accession>
<evidence type="ECO:0000256" key="7">
    <source>
        <dbReference type="RuleBase" id="RU367025"/>
    </source>
</evidence>
<evidence type="ECO:0000256" key="4">
    <source>
        <dbReference type="ARBA" id="ARBA00022728"/>
    </source>
</evidence>
<evidence type="ECO:0000313" key="8">
    <source>
        <dbReference type="EMBL" id="RKP03627.1"/>
    </source>
</evidence>
<organism evidence="8 9">
    <name type="scientific">Caulochytrium protostelioides</name>
    <dbReference type="NCBI Taxonomy" id="1555241"/>
    <lineage>
        <taxon>Eukaryota</taxon>
        <taxon>Fungi</taxon>
        <taxon>Fungi incertae sedis</taxon>
        <taxon>Chytridiomycota</taxon>
        <taxon>Chytridiomycota incertae sedis</taxon>
        <taxon>Chytridiomycetes</taxon>
        <taxon>Caulochytriales</taxon>
        <taxon>Caulochytriaceae</taxon>
        <taxon>Caulochytrium</taxon>
    </lineage>
</organism>
<sequence length="175" mass="19826">LFLLDPLIRSRIYDSVYWKEHCFGLNESTLIDRVADHVRCVGGLYSASRVTPFLCLVQKLLQIAPSPAVVQLYIQHPGSKYVRALGAVGARLMLPAVDVYTLLEPLRTDCRKLRYRLASGQVRLLHVDELADMLLRDERVFGIALPRLTSRRLLEEAGTLDVYVSPLEESCEDED</sequence>
<dbReference type="InterPro" id="IPR005037">
    <property type="entry name" value="PRP38"/>
</dbReference>
<name>A0A4P9XDM8_9FUNG</name>
<keyword evidence="6 7" id="KW-0539">Nucleus</keyword>
<dbReference type="PANTHER" id="PTHR23142">
    <property type="entry name" value="PRE-MRNA-SPLICING FACTOR 38A-RELATED"/>
    <property type="match status" value="1"/>
</dbReference>
<comment type="subcellular location">
    <subcellularLocation>
        <location evidence="1 7">Nucleus</location>
    </subcellularLocation>
</comment>
<keyword evidence="5 7" id="KW-0508">mRNA splicing</keyword>
<evidence type="ECO:0000256" key="3">
    <source>
        <dbReference type="ARBA" id="ARBA00022664"/>
    </source>
</evidence>
<dbReference type="OrthoDB" id="190958at2759"/>
<dbReference type="GO" id="GO:0000398">
    <property type="term" value="P:mRNA splicing, via spliceosome"/>
    <property type="evidence" value="ECO:0007669"/>
    <property type="project" value="UniProtKB-UniRule"/>
</dbReference>
<keyword evidence="9" id="KW-1185">Reference proteome</keyword>
<keyword evidence="4 7" id="KW-0747">Spliceosome</keyword>
<dbReference type="Pfam" id="PF03371">
    <property type="entry name" value="PRP38"/>
    <property type="match status" value="1"/>
</dbReference>
<gene>
    <name evidence="8" type="ORF">CXG81DRAFT_6825</name>
</gene>
<evidence type="ECO:0000256" key="5">
    <source>
        <dbReference type="ARBA" id="ARBA00023187"/>
    </source>
</evidence>
<comment type="function">
    <text evidence="7">Required for pre-mRNA splicing.</text>
</comment>
<protein>
    <recommendedName>
        <fullName evidence="7">Pre-mRNA-splicing factor 38</fullName>
    </recommendedName>
</protein>
<evidence type="ECO:0000256" key="6">
    <source>
        <dbReference type="ARBA" id="ARBA00023242"/>
    </source>
</evidence>
<comment type="similarity">
    <text evidence="2 7">Belongs to the PRP38 family.</text>
</comment>
<dbReference type="AlphaFoldDB" id="A0A4P9XDM8"/>
<feature type="non-terminal residue" evidence="8">
    <location>
        <position position="1"/>
    </location>
</feature>
<evidence type="ECO:0000313" key="9">
    <source>
        <dbReference type="Proteomes" id="UP000274922"/>
    </source>
</evidence>